<organism evidence="3">
    <name type="scientific">Gongylonema pulchrum</name>
    <dbReference type="NCBI Taxonomy" id="637853"/>
    <lineage>
        <taxon>Eukaryota</taxon>
        <taxon>Metazoa</taxon>
        <taxon>Ecdysozoa</taxon>
        <taxon>Nematoda</taxon>
        <taxon>Chromadorea</taxon>
        <taxon>Rhabditida</taxon>
        <taxon>Spirurina</taxon>
        <taxon>Spiruromorpha</taxon>
        <taxon>Spiruroidea</taxon>
        <taxon>Gongylonematidae</taxon>
        <taxon>Gongylonema</taxon>
    </lineage>
</organism>
<evidence type="ECO:0000313" key="2">
    <source>
        <dbReference type="Proteomes" id="UP000271098"/>
    </source>
</evidence>
<reference evidence="1 2" key="2">
    <citation type="submission" date="2018-11" db="EMBL/GenBank/DDBJ databases">
        <authorList>
            <consortium name="Pathogen Informatics"/>
        </authorList>
    </citation>
    <scope>NUCLEOTIDE SEQUENCE [LARGE SCALE GENOMIC DNA]</scope>
</reference>
<evidence type="ECO:0000313" key="3">
    <source>
        <dbReference type="WBParaSite" id="GPUH_0000984001-mRNA-1"/>
    </source>
</evidence>
<gene>
    <name evidence="1" type="ORF">GPUH_LOCUS9832</name>
</gene>
<dbReference type="Proteomes" id="UP000271098">
    <property type="component" value="Unassembled WGS sequence"/>
</dbReference>
<keyword evidence="2" id="KW-1185">Reference proteome</keyword>
<reference evidence="3" key="1">
    <citation type="submission" date="2016-06" db="UniProtKB">
        <authorList>
            <consortium name="WormBaseParasite"/>
        </authorList>
    </citation>
    <scope>IDENTIFICATION</scope>
</reference>
<sequence>MDVGEKAVYNLPLSLLENFINVKYQTQAKCGPEASMKLVQQYGEAAYVLVFMDWSGKSIPKPPAKFFTVKVIPYCAVANQLGKGGNGTEVDNIQHVKAEMPEYETDREKMAWIVAVS</sequence>
<accession>A0A183DM88</accession>
<protein>
    <submittedName>
        <fullName evidence="3">DDE-1 domain-containing protein</fullName>
    </submittedName>
</protein>
<name>A0A183DM88_9BILA</name>
<dbReference type="AlphaFoldDB" id="A0A183DM88"/>
<dbReference type="OrthoDB" id="10624158at2759"/>
<dbReference type="EMBL" id="UYRT01034165">
    <property type="protein sequence ID" value="VDK78166.1"/>
    <property type="molecule type" value="Genomic_DNA"/>
</dbReference>
<evidence type="ECO:0000313" key="1">
    <source>
        <dbReference type="EMBL" id="VDK78166.1"/>
    </source>
</evidence>
<proteinExistence type="predicted"/>
<dbReference type="WBParaSite" id="GPUH_0000984001-mRNA-1">
    <property type="protein sequence ID" value="GPUH_0000984001-mRNA-1"/>
    <property type="gene ID" value="GPUH_0000984001"/>
</dbReference>